<keyword evidence="2" id="KW-0732">Signal</keyword>
<evidence type="ECO:0000313" key="4">
    <source>
        <dbReference type="Proteomes" id="UP000198406"/>
    </source>
</evidence>
<accession>A0A1Z5JJQ8</accession>
<dbReference type="EMBL" id="BDSP01000078">
    <property type="protein sequence ID" value="GAX14243.1"/>
    <property type="molecule type" value="Genomic_DNA"/>
</dbReference>
<sequence>MKGAILVLILYALGCCAAAEGFLNNPRHAKAFSSSLRKERPLIFQRAPNDRLLLSASLEQDDSLTPKLRRIASFIEKNFFLMGMFFAVGFARAFPSLGKTGGILKPELIIGKYGVAAVFLLSGLSLELSQLTKAYASVKLNTLVQTIIFAVWPFLVGVPLTSFLNAFLPGIFPRPLTEGLLILTCLPTTVNMNVILTSASGGNVASALCNAVVSNLGGIFATPFLLFRFFGSQISLPFMDMLIKLANKVLLPVTIGQMLRATKAKDMYNKHSKFFKRLQEVILLSILWNAFCTAISENIGLELQSGIGLLLLLPILHGVSLATVFALFSIPAFGFSRGEVVASMFCAAQKTLAFGLPLINTIFEGNPNLAAYCAPIMFLHPLQLIIGSLLVPRLQRYTSTASR</sequence>
<dbReference type="Proteomes" id="UP000198406">
    <property type="component" value="Unassembled WGS sequence"/>
</dbReference>
<dbReference type="GO" id="GO:0005886">
    <property type="term" value="C:plasma membrane"/>
    <property type="evidence" value="ECO:0007669"/>
    <property type="project" value="TreeGrafter"/>
</dbReference>
<evidence type="ECO:0000313" key="3">
    <source>
        <dbReference type="EMBL" id="GAX14243.1"/>
    </source>
</evidence>
<name>A0A1Z5JJQ8_FISSO</name>
<dbReference type="Pfam" id="PF13593">
    <property type="entry name" value="SBF_like"/>
    <property type="match status" value="1"/>
</dbReference>
<keyword evidence="1" id="KW-0812">Transmembrane</keyword>
<dbReference type="Gene3D" id="1.20.1530.20">
    <property type="match status" value="1"/>
</dbReference>
<keyword evidence="4" id="KW-1185">Reference proteome</keyword>
<feature type="signal peptide" evidence="2">
    <location>
        <begin position="1"/>
        <end position="18"/>
    </location>
</feature>
<keyword evidence="1" id="KW-1133">Transmembrane helix</keyword>
<organism evidence="3 4">
    <name type="scientific">Fistulifera solaris</name>
    <name type="common">Oleaginous diatom</name>
    <dbReference type="NCBI Taxonomy" id="1519565"/>
    <lineage>
        <taxon>Eukaryota</taxon>
        <taxon>Sar</taxon>
        <taxon>Stramenopiles</taxon>
        <taxon>Ochrophyta</taxon>
        <taxon>Bacillariophyta</taxon>
        <taxon>Bacillariophyceae</taxon>
        <taxon>Bacillariophycidae</taxon>
        <taxon>Naviculales</taxon>
        <taxon>Naviculaceae</taxon>
        <taxon>Fistulifera</taxon>
    </lineage>
</organism>
<proteinExistence type="predicted"/>
<dbReference type="InParanoid" id="A0A1Z5JJQ8"/>
<feature type="transmembrane region" description="Helical" evidence="1">
    <location>
        <begin position="369"/>
        <end position="391"/>
    </location>
</feature>
<comment type="caution">
    <text evidence="3">The sequence shown here is derived from an EMBL/GenBank/DDBJ whole genome shotgun (WGS) entry which is preliminary data.</text>
</comment>
<feature type="transmembrane region" description="Helical" evidence="1">
    <location>
        <begin position="281"/>
        <end position="301"/>
    </location>
</feature>
<protein>
    <submittedName>
        <fullName evidence="3">Solute carrier family 10 (Sodium/bile acid cotransporter), member 7</fullName>
    </submittedName>
</protein>
<dbReference type="InterPro" id="IPR016833">
    <property type="entry name" value="Put_Na-Bile_cotransptr"/>
</dbReference>
<dbReference type="PANTHER" id="PTHR18640">
    <property type="entry name" value="SOLUTE CARRIER FAMILY 10 MEMBER 7"/>
    <property type="match status" value="1"/>
</dbReference>
<feature type="transmembrane region" description="Helical" evidence="1">
    <location>
        <begin position="180"/>
        <end position="199"/>
    </location>
</feature>
<dbReference type="PANTHER" id="PTHR18640:SF5">
    <property type="entry name" value="SODIUM_BILE ACID COTRANSPORTER 7"/>
    <property type="match status" value="1"/>
</dbReference>
<feature type="transmembrane region" description="Helical" evidence="1">
    <location>
        <begin position="340"/>
        <end position="363"/>
    </location>
</feature>
<dbReference type="InterPro" id="IPR038770">
    <property type="entry name" value="Na+/solute_symporter_sf"/>
</dbReference>
<evidence type="ECO:0000256" key="2">
    <source>
        <dbReference type="SAM" id="SignalP"/>
    </source>
</evidence>
<feature type="chain" id="PRO_5012961465" evidence="2">
    <location>
        <begin position="19"/>
        <end position="403"/>
    </location>
</feature>
<dbReference type="OrthoDB" id="188035at2759"/>
<feature type="transmembrane region" description="Helical" evidence="1">
    <location>
        <begin position="109"/>
        <end position="126"/>
    </location>
</feature>
<feature type="transmembrane region" description="Helical" evidence="1">
    <location>
        <begin position="79"/>
        <end position="97"/>
    </location>
</feature>
<keyword evidence="1" id="KW-0472">Membrane</keyword>
<feature type="transmembrane region" description="Helical" evidence="1">
    <location>
        <begin position="307"/>
        <end position="328"/>
    </location>
</feature>
<feature type="transmembrane region" description="Helical" evidence="1">
    <location>
        <begin position="211"/>
        <end position="231"/>
    </location>
</feature>
<reference evidence="3 4" key="1">
    <citation type="journal article" date="2015" name="Plant Cell">
        <title>Oil accumulation by the oleaginous diatom Fistulifera solaris as revealed by the genome and transcriptome.</title>
        <authorList>
            <person name="Tanaka T."/>
            <person name="Maeda Y."/>
            <person name="Veluchamy A."/>
            <person name="Tanaka M."/>
            <person name="Abida H."/>
            <person name="Marechal E."/>
            <person name="Bowler C."/>
            <person name="Muto M."/>
            <person name="Sunaga Y."/>
            <person name="Tanaka M."/>
            <person name="Yoshino T."/>
            <person name="Taniguchi T."/>
            <person name="Fukuda Y."/>
            <person name="Nemoto M."/>
            <person name="Matsumoto M."/>
            <person name="Wong P.S."/>
            <person name="Aburatani S."/>
            <person name="Fujibuchi W."/>
        </authorList>
    </citation>
    <scope>NUCLEOTIDE SEQUENCE [LARGE SCALE GENOMIC DNA]</scope>
    <source>
        <strain evidence="3 4">JPCC DA0580</strain>
    </source>
</reference>
<evidence type="ECO:0000256" key="1">
    <source>
        <dbReference type="SAM" id="Phobius"/>
    </source>
</evidence>
<dbReference type="AlphaFoldDB" id="A0A1Z5JJQ8"/>
<gene>
    <name evidence="3" type="ORF">FisN_1Hu436</name>
</gene>
<feature type="transmembrane region" description="Helical" evidence="1">
    <location>
        <begin position="146"/>
        <end position="168"/>
    </location>
</feature>